<dbReference type="PANTHER" id="PTHR18934">
    <property type="entry name" value="ATP-DEPENDENT RNA HELICASE"/>
    <property type="match status" value="1"/>
</dbReference>
<feature type="transmembrane region" description="Helical" evidence="1">
    <location>
        <begin position="82"/>
        <end position="103"/>
    </location>
</feature>
<dbReference type="Proteomes" id="UP001419268">
    <property type="component" value="Unassembled WGS sequence"/>
</dbReference>
<dbReference type="GO" id="GO:0003723">
    <property type="term" value="F:RNA binding"/>
    <property type="evidence" value="ECO:0007669"/>
    <property type="project" value="TreeGrafter"/>
</dbReference>
<dbReference type="PANTHER" id="PTHR18934:SF246">
    <property type="entry name" value="DEXH-BOX ATP-DEPENDENT RNA HELICASE DEXH4, CHLOROPLASTIC-RELATED"/>
    <property type="match status" value="1"/>
</dbReference>
<accession>A0AAP0Q8J5</accession>
<evidence type="ECO:0000313" key="2">
    <source>
        <dbReference type="EMBL" id="KAK9167021.1"/>
    </source>
</evidence>
<dbReference type="AlphaFoldDB" id="A0AAP0Q8J5"/>
<keyword evidence="1" id="KW-0472">Membrane</keyword>
<proteinExistence type="predicted"/>
<dbReference type="EMBL" id="JBBNAG010000001">
    <property type="protein sequence ID" value="KAK9167021.1"/>
    <property type="molecule type" value="Genomic_DNA"/>
</dbReference>
<dbReference type="GO" id="GO:0004386">
    <property type="term" value="F:helicase activity"/>
    <property type="evidence" value="ECO:0007669"/>
    <property type="project" value="TreeGrafter"/>
</dbReference>
<keyword evidence="3" id="KW-1185">Reference proteome</keyword>
<keyword evidence="1" id="KW-0812">Transmembrane</keyword>
<evidence type="ECO:0000313" key="3">
    <source>
        <dbReference type="Proteomes" id="UP001419268"/>
    </source>
</evidence>
<reference evidence="2 3" key="1">
    <citation type="submission" date="2024-01" db="EMBL/GenBank/DDBJ databases">
        <title>Genome assemblies of Stephania.</title>
        <authorList>
            <person name="Yang L."/>
        </authorList>
    </citation>
    <scope>NUCLEOTIDE SEQUENCE [LARGE SCALE GENOMIC DNA]</scope>
    <source>
        <strain evidence="2">JXDWG</strain>
        <tissue evidence="2">Leaf</tissue>
    </source>
</reference>
<protein>
    <submittedName>
        <fullName evidence="2">Uncharacterized protein</fullName>
    </submittedName>
</protein>
<dbReference type="SUPFAM" id="SSF52540">
    <property type="entry name" value="P-loop containing nucleoside triphosphate hydrolases"/>
    <property type="match status" value="1"/>
</dbReference>
<sequence length="104" mass="12282">MVEDWVSQANTRQRKGRAGRVNPGFCFCLYTQHRYKNLMRPYQVPEMLRMPLEELCLQIKSLSLGYIKPFLMRAIKPPQEEAIASTLSVIYVVDMIFLIYIYIF</sequence>
<comment type="caution">
    <text evidence="2">The sequence shown here is derived from an EMBL/GenBank/DDBJ whole genome shotgun (WGS) entry which is preliminary data.</text>
</comment>
<evidence type="ECO:0000256" key="1">
    <source>
        <dbReference type="SAM" id="Phobius"/>
    </source>
</evidence>
<dbReference type="InterPro" id="IPR027417">
    <property type="entry name" value="P-loop_NTPase"/>
</dbReference>
<keyword evidence="1" id="KW-1133">Transmembrane helix</keyword>
<organism evidence="2 3">
    <name type="scientific">Stephania cephalantha</name>
    <dbReference type="NCBI Taxonomy" id="152367"/>
    <lineage>
        <taxon>Eukaryota</taxon>
        <taxon>Viridiplantae</taxon>
        <taxon>Streptophyta</taxon>
        <taxon>Embryophyta</taxon>
        <taxon>Tracheophyta</taxon>
        <taxon>Spermatophyta</taxon>
        <taxon>Magnoliopsida</taxon>
        <taxon>Ranunculales</taxon>
        <taxon>Menispermaceae</taxon>
        <taxon>Menispermoideae</taxon>
        <taxon>Cissampelideae</taxon>
        <taxon>Stephania</taxon>
    </lineage>
</organism>
<gene>
    <name evidence="2" type="ORF">Scep_002212</name>
</gene>
<dbReference type="Gene3D" id="3.40.50.300">
    <property type="entry name" value="P-loop containing nucleotide triphosphate hydrolases"/>
    <property type="match status" value="1"/>
</dbReference>
<name>A0AAP0Q8J5_9MAGN</name>